<dbReference type="Pfam" id="PF13088">
    <property type="entry name" value="BNR_2"/>
    <property type="match status" value="1"/>
</dbReference>
<dbReference type="SUPFAM" id="SSF50939">
    <property type="entry name" value="Sialidases"/>
    <property type="match status" value="1"/>
</dbReference>
<dbReference type="PANTHER" id="PTHR43752">
    <property type="entry name" value="BNR/ASP-BOX REPEAT FAMILY PROTEIN"/>
    <property type="match status" value="1"/>
</dbReference>
<reference evidence="4" key="1">
    <citation type="submission" date="2020-10" db="EMBL/GenBank/DDBJ databases">
        <title>Unveiling of a novel bifunctional photoreceptor, Dualchrome1, isolated from a cosmopolitan green alga.</title>
        <authorList>
            <person name="Suzuki S."/>
            <person name="Kawachi M."/>
        </authorList>
    </citation>
    <scope>NUCLEOTIDE SEQUENCE</scope>
    <source>
        <strain evidence="4">NIES 2893</strain>
    </source>
</reference>
<organism evidence="4 5">
    <name type="scientific">Pycnococcus provasolii</name>
    <dbReference type="NCBI Taxonomy" id="41880"/>
    <lineage>
        <taxon>Eukaryota</taxon>
        <taxon>Viridiplantae</taxon>
        <taxon>Chlorophyta</taxon>
        <taxon>Pseudoscourfieldiophyceae</taxon>
        <taxon>Pseudoscourfieldiales</taxon>
        <taxon>Pycnococcaceae</taxon>
        <taxon>Pycnococcus</taxon>
    </lineage>
</organism>
<feature type="region of interest" description="Disordered" evidence="1">
    <location>
        <begin position="61"/>
        <end position="110"/>
    </location>
</feature>
<comment type="caution">
    <text evidence="4">The sequence shown here is derived from an EMBL/GenBank/DDBJ whole genome shotgun (WGS) entry which is preliminary data.</text>
</comment>
<dbReference type="InterPro" id="IPR011040">
    <property type="entry name" value="Sialidase"/>
</dbReference>
<feature type="domain" description="Sialidase" evidence="3">
    <location>
        <begin position="224"/>
        <end position="532"/>
    </location>
</feature>
<dbReference type="CDD" id="cd15482">
    <property type="entry name" value="Sialidase_non-viral"/>
    <property type="match status" value="1"/>
</dbReference>
<evidence type="ECO:0000259" key="3">
    <source>
        <dbReference type="Pfam" id="PF13088"/>
    </source>
</evidence>
<dbReference type="InterPro" id="IPR036278">
    <property type="entry name" value="Sialidase_sf"/>
</dbReference>
<dbReference type="PANTHER" id="PTHR43752:SF2">
    <property type="entry name" value="BNR_ASP-BOX REPEAT FAMILY PROTEIN"/>
    <property type="match status" value="1"/>
</dbReference>
<gene>
    <name evidence="4" type="ORF">PPROV_000147800</name>
</gene>
<feature type="compositionally biased region" description="Polar residues" evidence="1">
    <location>
        <begin position="78"/>
        <end position="90"/>
    </location>
</feature>
<feature type="compositionally biased region" description="Basic and acidic residues" evidence="1">
    <location>
        <begin position="99"/>
        <end position="108"/>
    </location>
</feature>
<feature type="chain" id="PRO_5032999183" description="Sialidase domain-containing protein" evidence="2">
    <location>
        <begin position="40"/>
        <end position="575"/>
    </location>
</feature>
<dbReference type="AlphaFoldDB" id="A0A830H8P2"/>
<accession>A0A830H8P2</accession>
<sequence>MSAPSLPASHSYFKLTASVLMVILLALHTLQLMSSGGRAKLPDARSDRDLENFGEALATAAQQVERERASSSSSSVSGTAQIKSTPTLTPTPAKRAKRGGGDRGRVESELPADLLENFRGKFRKTGGGGDLNSSTFSLFIDADKNVAERACTCHPPKKLSDRDFLKGGGEPKLSKASWSCSVRKARGRTHSNLQTYWAAKTGDDGMMYMHMPFLARLPNRSLAMAFQASAHHEGAKDQHLRIAISSDDHGASWYPSFEVPTLRVGAQWGPVLHYDARKSLLWLFYTESKSCLRPAAVSAGGNRLREKWLPGGDIFATHVSLGNPKVPFKPDSFAPPRMLYSETADGGIPKVLAGKLVVLRNGDWILPFWREKHTILGVCESDQEGSAGVLVSQDRGESWRPYGRIIHPGTWLIEGALAQMAKSDHLIMVFRTSAGTGELYFSKSDDNGRTWSQPASTKLANPGAKLVLTSVADNAHALVFNNHKRLPYPLQHSRTDLDLIASSDDGRSWGIVHRLESSRQEGRMFHYPSLLEVTPCKLVVAYTASSMAMMTGEERAQTDFNTYGIHIAVVNADKF</sequence>
<evidence type="ECO:0000313" key="5">
    <source>
        <dbReference type="Proteomes" id="UP000660262"/>
    </source>
</evidence>
<protein>
    <recommendedName>
        <fullName evidence="3">Sialidase domain-containing protein</fullName>
    </recommendedName>
</protein>
<evidence type="ECO:0000256" key="2">
    <source>
        <dbReference type="SAM" id="SignalP"/>
    </source>
</evidence>
<dbReference type="Gene3D" id="2.120.10.10">
    <property type="match status" value="1"/>
</dbReference>
<feature type="signal peptide" evidence="2">
    <location>
        <begin position="1"/>
        <end position="39"/>
    </location>
</feature>
<evidence type="ECO:0000256" key="1">
    <source>
        <dbReference type="SAM" id="MobiDB-lite"/>
    </source>
</evidence>
<name>A0A830H8P2_9CHLO</name>
<proteinExistence type="predicted"/>
<dbReference type="Proteomes" id="UP000660262">
    <property type="component" value="Unassembled WGS sequence"/>
</dbReference>
<keyword evidence="2" id="KW-0732">Signal</keyword>
<dbReference type="EMBL" id="BNJQ01000004">
    <property type="protein sequence ID" value="GHP02723.1"/>
    <property type="molecule type" value="Genomic_DNA"/>
</dbReference>
<dbReference type="OrthoDB" id="504663at2759"/>
<evidence type="ECO:0000313" key="4">
    <source>
        <dbReference type="EMBL" id="GHP02723.1"/>
    </source>
</evidence>
<keyword evidence="5" id="KW-1185">Reference proteome</keyword>